<accession>A0A183FTK7</accession>
<organism evidence="4 5">
    <name type="scientific">Heligmosomoides polygyrus</name>
    <name type="common">Parasitic roundworm</name>
    <dbReference type="NCBI Taxonomy" id="6339"/>
    <lineage>
        <taxon>Eukaryota</taxon>
        <taxon>Metazoa</taxon>
        <taxon>Ecdysozoa</taxon>
        <taxon>Nematoda</taxon>
        <taxon>Chromadorea</taxon>
        <taxon>Rhabditida</taxon>
        <taxon>Rhabditina</taxon>
        <taxon>Rhabditomorpha</taxon>
        <taxon>Strongyloidea</taxon>
        <taxon>Heligmosomidae</taxon>
        <taxon>Heligmosomoides</taxon>
    </lineage>
</organism>
<reference evidence="5" key="2">
    <citation type="submission" date="2019-09" db="UniProtKB">
        <authorList>
            <consortium name="WormBaseParasite"/>
        </authorList>
    </citation>
    <scope>IDENTIFICATION</scope>
</reference>
<protein>
    <submittedName>
        <fullName evidence="5">CCHC-type domain-containing protein</fullName>
    </submittedName>
</protein>
<evidence type="ECO:0000313" key="3">
    <source>
        <dbReference type="EMBL" id="VDO88517.1"/>
    </source>
</evidence>
<proteinExistence type="predicted"/>
<dbReference type="EMBL" id="UZAH01027094">
    <property type="protein sequence ID" value="VDO88517.1"/>
    <property type="molecule type" value="Genomic_DNA"/>
</dbReference>
<feature type="coiled-coil region" evidence="1">
    <location>
        <begin position="11"/>
        <end position="52"/>
    </location>
</feature>
<keyword evidence="1" id="KW-0175">Coiled coil</keyword>
<evidence type="ECO:0000313" key="4">
    <source>
        <dbReference type="Proteomes" id="UP000050761"/>
    </source>
</evidence>
<evidence type="ECO:0000313" key="5">
    <source>
        <dbReference type="WBParaSite" id="HPBE_0001141401-mRNA-1"/>
    </source>
</evidence>
<evidence type="ECO:0000256" key="1">
    <source>
        <dbReference type="SAM" id="Coils"/>
    </source>
</evidence>
<dbReference type="AlphaFoldDB" id="A0A183FTK7"/>
<keyword evidence="4" id="KW-1185">Reference proteome</keyword>
<dbReference type="WBParaSite" id="HPBE_0001141401-mRNA-1">
    <property type="protein sequence ID" value="HPBE_0001141401-mRNA-1"/>
    <property type="gene ID" value="HPBE_0001141401"/>
</dbReference>
<name>A0A183FTK7_HELPZ</name>
<feature type="compositionally biased region" description="Acidic residues" evidence="2">
    <location>
        <begin position="114"/>
        <end position="130"/>
    </location>
</feature>
<accession>A0A3P7ZW21</accession>
<feature type="compositionally biased region" description="Basic and acidic residues" evidence="2">
    <location>
        <begin position="131"/>
        <end position="143"/>
    </location>
</feature>
<sequence length="339" mass="39401">MEKRQLLCILRKDLAHDQRAAAEEVRKLQEKLTAQDEELARLRELIQAMKLDEKDAMEIEPSQRVVTVDGSYSSKRTVRSERGEAEPLGDQEYFERMVEEVQENDDLPGLVDVSETDEENLEELDEGPDEPGEHDPAEQVADGREEEELDEPEEEYVELESVHFESDNETDRRSIYADPPHQWSQGRSIRWLSDQVEQLQQVLRNFPFRKIGDISEGVGADVLCAFCDAMGRHFSDSCPEATEGEHRRWIVNCKQLCNRCLETCLPNRCKFKPRKCWYCENIRGTIVEDLIPEDNHHRALCTVPDLRSVVRGRLTRKQEELEMQQGVKLWRAECRQTDS</sequence>
<feature type="region of interest" description="Disordered" evidence="2">
    <location>
        <begin position="103"/>
        <end position="153"/>
    </location>
</feature>
<dbReference type="OrthoDB" id="5868322at2759"/>
<feature type="compositionally biased region" description="Acidic residues" evidence="2">
    <location>
        <begin position="144"/>
        <end position="153"/>
    </location>
</feature>
<gene>
    <name evidence="3" type="ORF">HPBE_LOCUS11415</name>
</gene>
<dbReference type="Proteomes" id="UP000050761">
    <property type="component" value="Unassembled WGS sequence"/>
</dbReference>
<evidence type="ECO:0000256" key="2">
    <source>
        <dbReference type="SAM" id="MobiDB-lite"/>
    </source>
</evidence>
<reference evidence="3 4" key="1">
    <citation type="submission" date="2018-11" db="EMBL/GenBank/DDBJ databases">
        <authorList>
            <consortium name="Pathogen Informatics"/>
        </authorList>
    </citation>
    <scope>NUCLEOTIDE SEQUENCE [LARGE SCALE GENOMIC DNA]</scope>
</reference>